<evidence type="ECO:0000313" key="1">
    <source>
        <dbReference type="EMBL" id="MBU8873402.1"/>
    </source>
</evidence>
<keyword evidence="2" id="KW-1185">Reference proteome</keyword>
<accession>A0ABS6IFM7</accession>
<name>A0ABS6IFM7_9HYPH</name>
<proteinExistence type="predicted"/>
<comment type="caution">
    <text evidence="1">The sequence shown here is derived from an EMBL/GenBank/DDBJ whole genome shotgun (WGS) entry which is preliminary data.</text>
</comment>
<sequence>MITAIVNFKLPADIDAKKAAELFKGSAPKYRGMKGLIRKYYLFDGEKRIGGGVYLWKSRADAEAVYTPQWQAYIAERYGAPPEIRYFETAVVVDNDADTITADAA</sequence>
<protein>
    <submittedName>
        <fullName evidence="1">YdhR family protein</fullName>
    </submittedName>
</protein>
<dbReference type="RefSeq" id="WP_216957646.1">
    <property type="nucleotide sequence ID" value="NZ_JAHOPB010000001.1"/>
</dbReference>
<dbReference type="Proteomes" id="UP000727907">
    <property type="component" value="Unassembled WGS sequence"/>
</dbReference>
<gene>
    <name evidence="1" type="ORF">KQ910_06475</name>
</gene>
<reference evidence="1 2" key="1">
    <citation type="submission" date="2021-06" db="EMBL/GenBank/DDBJ databases">
        <authorList>
            <person name="Lee D.H."/>
        </authorList>
    </citation>
    <scope>NUCLEOTIDE SEQUENCE [LARGE SCALE GENOMIC DNA]</scope>
    <source>
        <strain evidence="1 2">MMS21-HV4-11</strain>
    </source>
</reference>
<evidence type="ECO:0000313" key="2">
    <source>
        <dbReference type="Proteomes" id="UP000727907"/>
    </source>
</evidence>
<organism evidence="1 2">
    <name type="scientific">Reyranella humidisoli</name>
    <dbReference type="NCBI Taxonomy" id="2849149"/>
    <lineage>
        <taxon>Bacteria</taxon>
        <taxon>Pseudomonadati</taxon>
        <taxon>Pseudomonadota</taxon>
        <taxon>Alphaproteobacteria</taxon>
        <taxon>Hyphomicrobiales</taxon>
        <taxon>Reyranellaceae</taxon>
        <taxon>Reyranella</taxon>
    </lineage>
</organism>
<dbReference type="EMBL" id="JAHOPB010000001">
    <property type="protein sequence ID" value="MBU8873402.1"/>
    <property type="molecule type" value="Genomic_DNA"/>
</dbReference>